<keyword evidence="4 6" id="KW-0862">Zinc</keyword>
<evidence type="ECO:0000256" key="5">
    <source>
        <dbReference type="ARBA" id="ARBA00023049"/>
    </source>
</evidence>
<keyword evidence="10" id="KW-1185">Reference proteome</keyword>
<dbReference type="Proteomes" id="UP001138681">
    <property type="component" value="Unassembled WGS sequence"/>
</dbReference>
<evidence type="ECO:0000259" key="8">
    <source>
        <dbReference type="Pfam" id="PF01435"/>
    </source>
</evidence>
<dbReference type="PANTHER" id="PTHR22726">
    <property type="entry name" value="METALLOENDOPEPTIDASE OMA1"/>
    <property type="match status" value="1"/>
</dbReference>
<dbReference type="PANTHER" id="PTHR22726:SF1">
    <property type="entry name" value="METALLOENDOPEPTIDASE OMA1, MITOCHONDRIAL"/>
    <property type="match status" value="1"/>
</dbReference>
<comment type="similarity">
    <text evidence="6">Belongs to the peptidase M48 family.</text>
</comment>
<dbReference type="EC" id="3.4.24.-" evidence="9"/>
<dbReference type="AlphaFoldDB" id="A0A9X1F2R2"/>
<dbReference type="RefSeq" id="WP_218404476.1">
    <property type="nucleotide sequence ID" value="NZ_JAGSPC010000001.1"/>
</dbReference>
<proteinExistence type="inferred from homology"/>
<keyword evidence="1 6" id="KW-0645">Protease</keyword>
<dbReference type="GO" id="GO:0046872">
    <property type="term" value="F:metal ion binding"/>
    <property type="evidence" value="ECO:0007669"/>
    <property type="project" value="UniProtKB-KW"/>
</dbReference>
<evidence type="ECO:0000256" key="1">
    <source>
        <dbReference type="ARBA" id="ARBA00022670"/>
    </source>
</evidence>
<protein>
    <submittedName>
        <fullName evidence="9">M48 family metalloprotease</fullName>
        <ecNumber evidence="9">3.4.24.-</ecNumber>
    </submittedName>
</protein>
<gene>
    <name evidence="9" type="ORF">KCG46_06555</name>
</gene>
<dbReference type="InterPro" id="IPR001915">
    <property type="entry name" value="Peptidase_M48"/>
</dbReference>
<evidence type="ECO:0000256" key="2">
    <source>
        <dbReference type="ARBA" id="ARBA00022723"/>
    </source>
</evidence>
<dbReference type="InterPro" id="IPR051156">
    <property type="entry name" value="Mito/Outer_Membr_Metalloprot"/>
</dbReference>
<dbReference type="GO" id="GO:0051603">
    <property type="term" value="P:proteolysis involved in protein catabolic process"/>
    <property type="evidence" value="ECO:0007669"/>
    <property type="project" value="TreeGrafter"/>
</dbReference>
<keyword evidence="3 6" id="KW-0378">Hydrolase</keyword>
<evidence type="ECO:0000313" key="10">
    <source>
        <dbReference type="Proteomes" id="UP001138681"/>
    </source>
</evidence>
<keyword evidence="2" id="KW-0479">Metal-binding</keyword>
<organism evidence="9 10">
    <name type="scientific">Erythrobacter crassostreae</name>
    <dbReference type="NCBI Taxonomy" id="2828328"/>
    <lineage>
        <taxon>Bacteria</taxon>
        <taxon>Pseudomonadati</taxon>
        <taxon>Pseudomonadota</taxon>
        <taxon>Alphaproteobacteria</taxon>
        <taxon>Sphingomonadales</taxon>
        <taxon>Erythrobacteraceae</taxon>
        <taxon>Erythrobacter/Porphyrobacter group</taxon>
        <taxon>Erythrobacter</taxon>
    </lineage>
</organism>
<evidence type="ECO:0000256" key="7">
    <source>
        <dbReference type="SAM" id="SignalP"/>
    </source>
</evidence>
<dbReference type="CDD" id="cd07324">
    <property type="entry name" value="M48C_Oma1-like"/>
    <property type="match status" value="1"/>
</dbReference>
<dbReference type="GO" id="GO:0004222">
    <property type="term" value="F:metalloendopeptidase activity"/>
    <property type="evidence" value="ECO:0007669"/>
    <property type="project" value="InterPro"/>
</dbReference>
<accession>A0A9X1F2R2</accession>
<evidence type="ECO:0000256" key="6">
    <source>
        <dbReference type="RuleBase" id="RU003983"/>
    </source>
</evidence>
<comment type="cofactor">
    <cofactor evidence="6">
        <name>Zn(2+)</name>
        <dbReference type="ChEBI" id="CHEBI:29105"/>
    </cofactor>
    <text evidence="6">Binds 1 zinc ion per subunit.</text>
</comment>
<feature type="signal peptide" evidence="7">
    <location>
        <begin position="1"/>
        <end position="22"/>
    </location>
</feature>
<dbReference type="EMBL" id="JAGSPC010000001">
    <property type="protein sequence ID" value="MBV7259231.1"/>
    <property type="molecule type" value="Genomic_DNA"/>
</dbReference>
<sequence length="388" mass="43415">MPFLDKAALAALCIGIAGPALAQDAEQPAEFPPYSVSYEPTDIDERGLWQSFDEVERRVKTSKDLIRDEGLNSYLKQVLCDSVGSDRCDAVRIYIVRDSSFNASMAPNGMMIVNSGLLLRMRNEAELASVLGHEFAHFEQRHSLRIFQKLRGSTDIMAVVSGVVGVPIGSLFLLDVFSFNRDMEVEADLLSAEYLAASAYPSQASADLWVRMIDEDEVRAVERKRRSRNRRGAWFDSHPAPKERSVYLAEAAAEYADVGDFRVGPYASALDTHLLTFYEDQLQRNDFAASEFILDEVAGDNWRAIHYVMEGELHRKRGEPSDLVTAEDAYREAIFRGTELPAAWRGLGLTLMRARRKQEGADVLATYLEKAPDAPDAPMMQMMIKGSQ</sequence>
<evidence type="ECO:0000256" key="4">
    <source>
        <dbReference type="ARBA" id="ARBA00022833"/>
    </source>
</evidence>
<feature type="domain" description="Peptidase M48" evidence="8">
    <location>
        <begin position="82"/>
        <end position="245"/>
    </location>
</feature>
<comment type="caution">
    <text evidence="9">The sequence shown here is derived from an EMBL/GenBank/DDBJ whole genome shotgun (WGS) entry which is preliminary data.</text>
</comment>
<keyword evidence="7" id="KW-0732">Signal</keyword>
<dbReference type="GO" id="GO:0016020">
    <property type="term" value="C:membrane"/>
    <property type="evidence" value="ECO:0007669"/>
    <property type="project" value="TreeGrafter"/>
</dbReference>
<feature type="chain" id="PRO_5040986616" evidence="7">
    <location>
        <begin position="23"/>
        <end position="388"/>
    </location>
</feature>
<evidence type="ECO:0000256" key="3">
    <source>
        <dbReference type="ARBA" id="ARBA00022801"/>
    </source>
</evidence>
<evidence type="ECO:0000313" key="9">
    <source>
        <dbReference type="EMBL" id="MBV7259231.1"/>
    </source>
</evidence>
<reference evidence="9" key="1">
    <citation type="submission" date="2021-04" db="EMBL/GenBank/DDBJ databases">
        <authorList>
            <person name="Pira H."/>
            <person name="Risdian C."/>
            <person name="Wink J."/>
        </authorList>
    </citation>
    <scope>NUCLEOTIDE SEQUENCE</scope>
    <source>
        <strain evidence="9">WH158</strain>
    </source>
</reference>
<keyword evidence="5 6" id="KW-0482">Metalloprotease</keyword>
<dbReference type="Pfam" id="PF01435">
    <property type="entry name" value="Peptidase_M48"/>
    <property type="match status" value="1"/>
</dbReference>
<name>A0A9X1F2R2_9SPHN</name>